<organism evidence="2 3">
    <name type="scientific">Didymella glomerata</name>
    <dbReference type="NCBI Taxonomy" id="749621"/>
    <lineage>
        <taxon>Eukaryota</taxon>
        <taxon>Fungi</taxon>
        <taxon>Dikarya</taxon>
        <taxon>Ascomycota</taxon>
        <taxon>Pezizomycotina</taxon>
        <taxon>Dothideomycetes</taxon>
        <taxon>Pleosporomycetidae</taxon>
        <taxon>Pleosporales</taxon>
        <taxon>Pleosporineae</taxon>
        <taxon>Didymellaceae</taxon>
        <taxon>Didymella</taxon>
    </lineage>
</organism>
<keyword evidence="3" id="KW-1185">Reference proteome</keyword>
<name>A0A9W9C0Q5_9PLEO</name>
<dbReference type="AlphaFoldDB" id="A0A9W9C0Q5"/>
<accession>A0A9W9C0Q5</accession>
<evidence type="ECO:0000256" key="1">
    <source>
        <dbReference type="SAM" id="Coils"/>
    </source>
</evidence>
<keyword evidence="1" id="KW-0175">Coiled coil</keyword>
<sequence length="149" mass="17350">MKRVFDLTLPLWDGAKFTSKRTSLVALSSLDACNLSTLQTHSVPRCMDFVSKADYWFGLPDAVDYAHPIGYLVGKSMEPWLRAKFEGDASRLWDRWAASNGTAIALKKKDEEVEELRKEMREYMVTLRRQTDRMLDQDEKIEQLREEKE</sequence>
<protein>
    <submittedName>
        <fullName evidence="2">Uncharacterized protein</fullName>
    </submittedName>
</protein>
<dbReference type="Proteomes" id="UP001140562">
    <property type="component" value="Unassembled WGS sequence"/>
</dbReference>
<comment type="caution">
    <text evidence="2">The sequence shown here is derived from an EMBL/GenBank/DDBJ whole genome shotgun (WGS) entry which is preliminary data.</text>
</comment>
<evidence type="ECO:0000313" key="2">
    <source>
        <dbReference type="EMBL" id="KAJ4339027.1"/>
    </source>
</evidence>
<proteinExistence type="predicted"/>
<dbReference type="EMBL" id="JAPEUV010000025">
    <property type="protein sequence ID" value="KAJ4339027.1"/>
    <property type="molecule type" value="Genomic_DNA"/>
</dbReference>
<reference evidence="2" key="1">
    <citation type="submission" date="2022-10" db="EMBL/GenBank/DDBJ databases">
        <title>Tapping the CABI collections for fungal endophytes: first genome assemblies for Collariella, Neodidymelliopsis, Ascochyta clinopodiicola, Didymella pomorum, Didymosphaeria variabile, Neocosmospora piperis and Neocucurbitaria cava.</title>
        <authorList>
            <person name="Hill R."/>
        </authorList>
    </citation>
    <scope>NUCLEOTIDE SEQUENCE</scope>
    <source>
        <strain evidence="2">IMI 360193</strain>
    </source>
</reference>
<gene>
    <name evidence="2" type="ORF">N0V87_003461</name>
</gene>
<evidence type="ECO:0000313" key="3">
    <source>
        <dbReference type="Proteomes" id="UP001140562"/>
    </source>
</evidence>
<feature type="coiled-coil region" evidence="1">
    <location>
        <begin position="106"/>
        <end position="147"/>
    </location>
</feature>